<dbReference type="Proteomes" id="UP001218362">
    <property type="component" value="Chromosome"/>
</dbReference>
<proteinExistence type="predicted"/>
<reference evidence="2" key="1">
    <citation type="submission" date="2023-03" db="EMBL/GenBank/DDBJ databases">
        <title>Andean soil-derived lignocellulolytic bacterial consortium as a source of novel taxa and putative plastic-active enzymes.</title>
        <authorList>
            <person name="Diaz-Garcia L."/>
            <person name="Chuvochina M."/>
            <person name="Feuerriegel G."/>
            <person name="Bunk B."/>
            <person name="Sproer C."/>
            <person name="Streit W.R."/>
            <person name="Rodriguez L.M."/>
            <person name="Overmann J."/>
            <person name="Jimenez D.J."/>
        </authorList>
    </citation>
    <scope>NUCLEOTIDE SEQUENCE</scope>
    <source>
        <strain evidence="2">MAG 26</strain>
    </source>
</reference>
<evidence type="ECO:0000256" key="1">
    <source>
        <dbReference type="SAM" id="SignalP"/>
    </source>
</evidence>
<evidence type="ECO:0000313" key="3">
    <source>
        <dbReference type="Proteomes" id="UP001218362"/>
    </source>
</evidence>
<evidence type="ECO:0000313" key="2">
    <source>
        <dbReference type="EMBL" id="WEK48105.1"/>
    </source>
</evidence>
<sequence length="301" mass="31928">MRYAIANCLIAILLITPANAAPKAEPRALDAKNRPAEDGRSVLVELAQTEIATDVDIGRVAFPGGGGGLLGALIISAQDDSRKRLTESAQARADAAVAPLRQALADFDVAALALRTTHGALDASAWFTPRDIALERSPSDSSREGFIQSVSTRQFAVISYTYGLSPDFTQIRVVADVILASKPAKGRPGAFQVLLRQRVSSVAELRQRSYEAADNVAVWRAEDGKIAEASLTAAFAKLERLVPFALGLQPADLDRLDAASQPKVFASGFYGPKVELAPALPGENVLWVDGGLLDVWAAPSL</sequence>
<name>A0AAJ5X5E0_9SPHN</name>
<dbReference type="KEGG" id="acob:P0Y56_07365"/>
<feature type="chain" id="PRO_5042569039" evidence="1">
    <location>
        <begin position="21"/>
        <end position="301"/>
    </location>
</feature>
<dbReference type="EMBL" id="CP119316">
    <property type="protein sequence ID" value="WEK48105.1"/>
    <property type="molecule type" value="Genomic_DNA"/>
</dbReference>
<organism evidence="2 3">
    <name type="scientific">Candidatus Andeanibacterium colombiense</name>
    <dbReference type="NCBI Taxonomy" id="3121345"/>
    <lineage>
        <taxon>Bacteria</taxon>
        <taxon>Pseudomonadati</taxon>
        <taxon>Pseudomonadota</taxon>
        <taxon>Alphaproteobacteria</taxon>
        <taxon>Sphingomonadales</taxon>
        <taxon>Sphingomonadaceae</taxon>
        <taxon>Candidatus Andeanibacterium</taxon>
    </lineage>
</organism>
<gene>
    <name evidence="2" type="ORF">P0Y56_07365</name>
</gene>
<keyword evidence="1" id="KW-0732">Signal</keyword>
<accession>A0AAJ5X5E0</accession>
<feature type="signal peptide" evidence="1">
    <location>
        <begin position="1"/>
        <end position="20"/>
    </location>
</feature>
<protein>
    <submittedName>
        <fullName evidence="2">Uncharacterized protein</fullName>
    </submittedName>
</protein>
<dbReference type="AlphaFoldDB" id="A0AAJ5X5E0"/>